<organism evidence="1 2">
    <name type="scientific">Rhodopseudomonas telluris</name>
    <dbReference type="NCBI Taxonomy" id="644215"/>
    <lineage>
        <taxon>Bacteria</taxon>
        <taxon>Pseudomonadati</taxon>
        <taxon>Pseudomonadota</taxon>
        <taxon>Alphaproteobacteria</taxon>
        <taxon>Hyphomicrobiales</taxon>
        <taxon>Nitrobacteraceae</taxon>
        <taxon>Rhodopseudomonas</taxon>
    </lineage>
</organism>
<protein>
    <submittedName>
        <fullName evidence="1">Uncharacterized protein</fullName>
    </submittedName>
</protein>
<sequence length="169" mass="18588">MLKTIILFSGRTDYQHALSLLLREHNPGLSIWTDVLPSDLDLLEPEVLKDSRLVGFGETPPLTEDVVKQLGHGAYQFYAAPLQHPGLPPQTAAEAGDDAPCVSVIAQAIGPHPTFDHIIGIETFTLPPSVEASARERIAFTRLAHMFWRMSHALACDTTLADVERTRLN</sequence>
<dbReference type="Proteomes" id="UP001589775">
    <property type="component" value="Unassembled WGS sequence"/>
</dbReference>
<dbReference type="EMBL" id="JBHLWM010000003">
    <property type="protein sequence ID" value="MFC0240430.1"/>
    <property type="molecule type" value="Genomic_DNA"/>
</dbReference>
<gene>
    <name evidence="1" type="ORF">ACFFJ6_08130</name>
</gene>
<keyword evidence="2" id="KW-1185">Reference proteome</keyword>
<accession>A0ABV6EQD7</accession>
<evidence type="ECO:0000313" key="1">
    <source>
        <dbReference type="EMBL" id="MFC0240430.1"/>
    </source>
</evidence>
<reference evidence="1 2" key="1">
    <citation type="submission" date="2024-09" db="EMBL/GenBank/DDBJ databases">
        <authorList>
            <person name="Sun Q."/>
            <person name="Mori K."/>
        </authorList>
    </citation>
    <scope>NUCLEOTIDE SEQUENCE [LARGE SCALE GENOMIC DNA]</scope>
    <source>
        <strain evidence="1 2">KCTC 23279</strain>
    </source>
</reference>
<comment type="caution">
    <text evidence="1">The sequence shown here is derived from an EMBL/GenBank/DDBJ whole genome shotgun (WGS) entry which is preliminary data.</text>
</comment>
<evidence type="ECO:0000313" key="2">
    <source>
        <dbReference type="Proteomes" id="UP001589775"/>
    </source>
</evidence>
<proteinExistence type="predicted"/>
<dbReference type="RefSeq" id="WP_378386305.1">
    <property type="nucleotide sequence ID" value="NZ_JBHLWM010000003.1"/>
</dbReference>
<name>A0ABV6EQD7_9BRAD</name>